<evidence type="ECO:0000256" key="5">
    <source>
        <dbReference type="ARBA" id="ARBA00023163"/>
    </source>
</evidence>
<dbReference type="InterPro" id="IPR013325">
    <property type="entry name" value="RNA_pol_sigma_r2"/>
</dbReference>
<keyword evidence="9" id="KW-1185">Reference proteome</keyword>
<dbReference type="EMBL" id="JBHTEE010000001">
    <property type="protein sequence ID" value="MFC7604939.1"/>
    <property type="molecule type" value="Genomic_DNA"/>
</dbReference>
<feature type="compositionally biased region" description="Low complexity" evidence="6">
    <location>
        <begin position="554"/>
        <end position="563"/>
    </location>
</feature>
<proteinExistence type="inferred from homology"/>
<evidence type="ECO:0000259" key="7">
    <source>
        <dbReference type="Pfam" id="PF04542"/>
    </source>
</evidence>
<feature type="compositionally biased region" description="Basic and acidic residues" evidence="6">
    <location>
        <begin position="323"/>
        <end position="350"/>
    </location>
</feature>
<dbReference type="InterPro" id="IPR007627">
    <property type="entry name" value="RNA_pol_sigma70_r2"/>
</dbReference>
<dbReference type="PANTHER" id="PTHR43133">
    <property type="entry name" value="RNA POLYMERASE ECF-TYPE SIGMA FACTO"/>
    <property type="match status" value="1"/>
</dbReference>
<feature type="region of interest" description="Disordered" evidence="6">
    <location>
        <begin position="304"/>
        <end position="583"/>
    </location>
</feature>
<reference evidence="9" key="1">
    <citation type="journal article" date="2019" name="Int. J. Syst. Evol. Microbiol.">
        <title>The Global Catalogue of Microorganisms (GCM) 10K type strain sequencing project: providing services to taxonomists for standard genome sequencing and annotation.</title>
        <authorList>
            <consortium name="The Broad Institute Genomics Platform"/>
            <consortium name="The Broad Institute Genome Sequencing Center for Infectious Disease"/>
            <person name="Wu L."/>
            <person name="Ma J."/>
        </authorList>
    </citation>
    <scope>NUCLEOTIDE SEQUENCE [LARGE SCALE GENOMIC DNA]</scope>
    <source>
        <strain evidence="9">JCM 10083</strain>
    </source>
</reference>
<feature type="compositionally biased region" description="Low complexity" evidence="6">
    <location>
        <begin position="501"/>
        <end position="511"/>
    </location>
</feature>
<evidence type="ECO:0000256" key="4">
    <source>
        <dbReference type="ARBA" id="ARBA00023125"/>
    </source>
</evidence>
<evidence type="ECO:0000256" key="6">
    <source>
        <dbReference type="SAM" id="MobiDB-lite"/>
    </source>
</evidence>
<keyword evidence="3" id="KW-0731">Sigma factor</keyword>
<feature type="compositionally biased region" description="Pro residues" evidence="6">
    <location>
        <begin position="469"/>
        <end position="500"/>
    </location>
</feature>
<feature type="compositionally biased region" description="Pro residues" evidence="6">
    <location>
        <begin position="391"/>
        <end position="410"/>
    </location>
</feature>
<sequence>MTDGVLVEALRAREPAALSRLYDSYAESVYRYCHSMLGVSADAELAFLDTFVAAEAHVHALADSRRLEAWLYALARGECVRRDPAGEPDPRVPVPAGVGEADLRVMAWNATRSLPPEDREVLDLSCRHGFGPVDLAAVLGVTAKVAAARYESARERLRDTVTAEVLVRKGPHDCASRARVLTGFAGELTARARERVIRHVNRCDTCAPHRVRQVSAAKVFDLLPVVAPPPTLRARVMDCFTDPGRIPYRHDVAHRVGPLDAAGFPAGTARGGRRRPYVMAGTAVAVAASAALALLLTQTTLRSGEASPGAASGMFSASAEPPAARRPEGRQRPEEYRGPEEPGRSGERRRVNVPPAPEPVRAETAVGRTGSLGVTEPVGVTGPGSETDRPVPAPGPTGRPAETPPAPPDNRPSAGGPVLPGAPGAGAPDGRPPHRDHHGHRPLRPCRDTHRSTDPGGPRPPRGEHGPPRVTPRPPQADPRPPRANPRPPYAGPVPPPADPQAPSTGPGPSRGDLRPPRPGPRGVLGHPRAAQRRSPDASRPTFPGSHPPPPGSPAFSGPSTSPRGPVTPLVERRPPGGSTPAV</sequence>
<dbReference type="Gene3D" id="1.10.1740.10">
    <property type="match status" value="1"/>
</dbReference>
<dbReference type="Pfam" id="PF04542">
    <property type="entry name" value="Sigma70_r2"/>
    <property type="match status" value="1"/>
</dbReference>
<dbReference type="PANTHER" id="PTHR43133:SF8">
    <property type="entry name" value="RNA POLYMERASE SIGMA FACTOR HI_1459-RELATED"/>
    <property type="match status" value="1"/>
</dbReference>
<name>A0ABW2T915_9ACTN</name>
<organism evidence="8 9">
    <name type="scientific">Streptosporangium amethystogenes subsp. fukuiense</name>
    <dbReference type="NCBI Taxonomy" id="698418"/>
    <lineage>
        <taxon>Bacteria</taxon>
        <taxon>Bacillati</taxon>
        <taxon>Actinomycetota</taxon>
        <taxon>Actinomycetes</taxon>
        <taxon>Streptosporangiales</taxon>
        <taxon>Streptosporangiaceae</taxon>
        <taxon>Streptosporangium</taxon>
    </lineage>
</organism>
<protein>
    <submittedName>
        <fullName evidence="8">Sigma factor</fullName>
    </submittedName>
</protein>
<comment type="caution">
    <text evidence="8">The sequence shown here is derived from an EMBL/GenBank/DDBJ whole genome shotgun (WGS) entry which is preliminary data.</text>
</comment>
<dbReference type="Gene3D" id="1.10.10.10">
    <property type="entry name" value="Winged helix-like DNA-binding domain superfamily/Winged helix DNA-binding domain"/>
    <property type="match status" value="1"/>
</dbReference>
<dbReference type="InterPro" id="IPR013324">
    <property type="entry name" value="RNA_pol_sigma_r3/r4-like"/>
</dbReference>
<evidence type="ECO:0000313" key="9">
    <source>
        <dbReference type="Proteomes" id="UP001596514"/>
    </source>
</evidence>
<feature type="compositionally biased region" description="Low complexity" evidence="6">
    <location>
        <begin position="373"/>
        <end position="384"/>
    </location>
</feature>
<dbReference type="RefSeq" id="WP_364155440.1">
    <property type="nucleotide sequence ID" value="NZ_JBHSIJ010000002.1"/>
</dbReference>
<feature type="compositionally biased region" description="Low complexity" evidence="6">
    <location>
        <begin position="412"/>
        <end position="429"/>
    </location>
</feature>
<dbReference type="SUPFAM" id="SSF88946">
    <property type="entry name" value="Sigma2 domain of RNA polymerase sigma factors"/>
    <property type="match status" value="1"/>
</dbReference>
<gene>
    <name evidence="8" type="ORF">ACFQVD_33020</name>
</gene>
<evidence type="ECO:0000256" key="3">
    <source>
        <dbReference type="ARBA" id="ARBA00023082"/>
    </source>
</evidence>
<dbReference type="PRINTS" id="PR01217">
    <property type="entry name" value="PRICHEXTENSN"/>
</dbReference>
<keyword evidence="2" id="KW-0805">Transcription regulation</keyword>
<dbReference type="SUPFAM" id="SSF88659">
    <property type="entry name" value="Sigma3 and sigma4 domains of RNA polymerase sigma factors"/>
    <property type="match status" value="1"/>
</dbReference>
<dbReference type="InterPro" id="IPR039425">
    <property type="entry name" value="RNA_pol_sigma-70-like"/>
</dbReference>
<keyword evidence="4" id="KW-0238">DNA-binding</keyword>
<evidence type="ECO:0000256" key="1">
    <source>
        <dbReference type="ARBA" id="ARBA00010641"/>
    </source>
</evidence>
<evidence type="ECO:0000256" key="2">
    <source>
        <dbReference type="ARBA" id="ARBA00023015"/>
    </source>
</evidence>
<feature type="domain" description="RNA polymerase sigma-70 region 2" evidence="7">
    <location>
        <begin position="21"/>
        <end position="81"/>
    </location>
</feature>
<dbReference type="InterPro" id="IPR036388">
    <property type="entry name" value="WH-like_DNA-bd_sf"/>
</dbReference>
<keyword evidence="5" id="KW-0804">Transcription</keyword>
<accession>A0ABW2T915</accession>
<feature type="compositionally biased region" description="Basic residues" evidence="6">
    <location>
        <begin position="434"/>
        <end position="444"/>
    </location>
</feature>
<evidence type="ECO:0000313" key="8">
    <source>
        <dbReference type="EMBL" id="MFC7604939.1"/>
    </source>
</evidence>
<comment type="similarity">
    <text evidence="1">Belongs to the sigma-70 factor family. ECF subfamily.</text>
</comment>
<dbReference type="Proteomes" id="UP001596514">
    <property type="component" value="Unassembled WGS sequence"/>
</dbReference>